<reference evidence="1" key="1">
    <citation type="submission" date="2022-08" db="EMBL/GenBank/DDBJ databases">
        <title>Complete genome sequence of 14 non-tuberculosis mycobacteria type-strains.</title>
        <authorList>
            <person name="Igarashi Y."/>
            <person name="Osugi A."/>
            <person name="Mitarai S."/>
        </authorList>
    </citation>
    <scope>NUCLEOTIDE SEQUENCE</scope>
    <source>
        <strain evidence="1">ATCC 51985</strain>
    </source>
</reference>
<keyword evidence="2" id="KW-1185">Reference proteome</keyword>
<sequence length="52" mass="6042">MKITTHYYDSLIKTLSDRNLRRLSPDELSIVGGLLHDRLEFVQNLVSTKPRT</sequence>
<evidence type="ECO:0000313" key="1">
    <source>
        <dbReference type="EMBL" id="ULP44269.1"/>
    </source>
</evidence>
<accession>A0ABY3V3Y2</accession>
<dbReference type="EMBL" id="CP092423">
    <property type="protein sequence ID" value="ULP44269.1"/>
    <property type="molecule type" value="Genomic_DNA"/>
</dbReference>
<dbReference type="RefSeq" id="WP_175364404.1">
    <property type="nucleotide sequence ID" value="NZ_CP092423.2"/>
</dbReference>
<evidence type="ECO:0008006" key="3">
    <source>
        <dbReference type="Google" id="ProtNLM"/>
    </source>
</evidence>
<proteinExistence type="predicted"/>
<protein>
    <recommendedName>
        <fullName evidence="3">Phage protein</fullName>
    </recommendedName>
</protein>
<evidence type="ECO:0000313" key="2">
    <source>
        <dbReference type="Proteomes" id="UP001055171"/>
    </source>
</evidence>
<organism evidence="1 2">
    <name type="scientific">Mycobacterium lentiflavum</name>
    <dbReference type="NCBI Taxonomy" id="141349"/>
    <lineage>
        <taxon>Bacteria</taxon>
        <taxon>Bacillati</taxon>
        <taxon>Actinomycetota</taxon>
        <taxon>Actinomycetes</taxon>
        <taxon>Mycobacteriales</taxon>
        <taxon>Mycobacteriaceae</taxon>
        <taxon>Mycobacterium</taxon>
        <taxon>Mycobacterium simiae complex</taxon>
    </lineage>
</organism>
<gene>
    <name evidence="1" type="ORF">MJO58_10185</name>
</gene>
<name>A0ABY3V3Y2_MYCLN</name>
<dbReference type="Proteomes" id="UP001055171">
    <property type="component" value="Chromosome"/>
</dbReference>